<dbReference type="Proteomes" id="UP000516514">
    <property type="component" value="Chromosome"/>
</dbReference>
<dbReference type="AlphaFoldDB" id="A0A7M3U324"/>
<proteinExistence type="predicted"/>
<sequence>MDLWEKGVGKLQKHLWGKTMRKRTLTVTCRYEPDELLDKCLSGAYEILIKRLIERKKKESLNKKEVEPNDNSGFVCKSFITEPGTEEYNREPNCRAQA</sequence>
<reference evidence="1 2" key="1">
    <citation type="submission" date="2020-09" db="EMBL/GenBank/DDBJ databases">
        <title>An Earliest Endosymbiont, Wolbachia massiliensis sp. nov., Strain PL13 From the Bed Bug (Cimex hemipterius), Type strain of a New supergroup T.</title>
        <authorList>
            <person name="Laidoudi Y."/>
            <person name="Levasseur A."/>
            <person name="Medkour H."/>
            <person name="Maaloum M."/>
            <person name="BenKhedher M."/>
            <person name="Sambou M."/>
            <person name="Bassene H."/>
            <person name="Davoust B."/>
            <person name="Fenollar F."/>
            <person name="Raoult D."/>
            <person name="Mediannikov O."/>
        </authorList>
    </citation>
    <scope>NUCLEOTIDE SEQUENCE [LARGE SCALE GENOMIC DNA]</scope>
    <source>
        <strain evidence="1 2">PL13</strain>
    </source>
</reference>
<evidence type="ECO:0000313" key="2">
    <source>
        <dbReference type="Proteomes" id="UP000516514"/>
    </source>
</evidence>
<evidence type="ECO:0000313" key="1">
    <source>
        <dbReference type="EMBL" id="QOD38809.1"/>
    </source>
</evidence>
<dbReference type="EMBL" id="CP061738">
    <property type="protein sequence ID" value="QOD38809.1"/>
    <property type="molecule type" value="Genomic_DNA"/>
</dbReference>
<keyword evidence="2" id="KW-1185">Reference proteome</keyword>
<name>A0A7M3U324_9RICK</name>
<accession>A0A7M3U324</accession>
<organism evidence="1 2">
    <name type="scientific">Candidatus Wolbachia massiliensis</name>
    <dbReference type="NCBI Taxonomy" id="1845000"/>
    <lineage>
        <taxon>Bacteria</taxon>
        <taxon>Pseudomonadati</taxon>
        <taxon>Pseudomonadota</taxon>
        <taxon>Alphaproteobacteria</taxon>
        <taxon>Rickettsiales</taxon>
        <taxon>Anaplasmataceae</taxon>
        <taxon>Wolbachieae</taxon>
        <taxon>Wolbachia</taxon>
    </lineage>
</organism>
<dbReference type="KEGG" id="wms:ID128_01380"/>
<gene>
    <name evidence="1" type="ORF">ID128_01380</name>
</gene>
<protein>
    <submittedName>
        <fullName evidence="1">Uncharacterized protein</fullName>
    </submittedName>
</protein>